<organism evidence="1 2">
    <name type="scientific">Lindgomyces ingoldianus</name>
    <dbReference type="NCBI Taxonomy" id="673940"/>
    <lineage>
        <taxon>Eukaryota</taxon>
        <taxon>Fungi</taxon>
        <taxon>Dikarya</taxon>
        <taxon>Ascomycota</taxon>
        <taxon>Pezizomycotina</taxon>
        <taxon>Dothideomycetes</taxon>
        <taxon>Pleosporomycetidae</taxon>
        <taxon>Pleosporales</taxon>
        <taxon>Lindgomycetaceae</taxon>
        <taxon>Lindgomyces</taxon>
    </lineage>
</organism>
<evidence type="ECO:0000313" key="2">
    <source>
        <dbReference type="Proteomes" id="UP000799755"/>
    </source>
</evidence>
<comment type="caution">
    <text evidence="1">The sequence shown here is derived from an EMBL/GenBank/DDBJ whole genome shotgun (WGS) entry which is preliminary data.</text>
</comment>
<gene>
    <name evidence="1" type="ORF">BDR25DRAFT_305759</name>
</gene>
<keyword evidence="2" id="KW-1185">Reference proteome</keyword>
<evidence type="ECO:0000313" key="1">
    <source>
        <dbReference type="EMBL" id="KAF2466892.1"/>
    </source>
</evidence>
<dbReference type="EMBL" id="MU003522">
    <property type="protein sequence ID" value="KAF2466892.1"/>
    <property type="molecule type" value="Genomic_DNA"/>
</dbReference>
<name>A0ACB6QJ51_9PLEO</name>
<protein>
    <submittedName>
        <fullName evidence="1">Uncharacterized protein</fullName>
    </submittedName>
</protein>
<reference evidence="1" key="1">
    <citation type="journal article" date="2020" name="Stud. Mycol.">
        <title>101 Dothideomycetes genomes: a test case for predicting lifestyles and emergence of pathogens.</title>
        <authorList>
            <person name="Haridas S."/>
            <person name="Albert R."/>
            <person name="Binder M."/>
            <person name="Bloem J."/>
            <person name="Labutti K."/>
            <person name="Salamov A."/>
            <person name="Andreopoulos B."/>
            <person name="Baker S."/>
            <person name="Barry K."/>
            <person name="Bills G."/>
            <person name="Bluhm B."/>
            <person name="Cannon C."/>
            <person name="Castanera R."/>
            <person name="Culley D."/>
            <person name="Daum C."/>
            <person name="Ezra D."/>
            <person name="Gonzalez J."/>
            <person name="Henrissat B."/>
            <person name="Kuo A."/>
            <person name="Liang C."/>
            <person name="Lipzen A."/>
            <person name="Lutzoni F."/>
            <person name="Magnuson J."/>
            <person name="Mondo S."/>
            <person name="Nolan M."/>
            <person name="Ohm R."/>
            <person name="Pangilinan J."/>
            <person name="Park H.-J."/>
            <person name="Ramirez L."/>
            <person name="Alfaro M."/>
            <person name="Sun H."/>
            <person name="Tritt A."/>
            <person name="Yoshinaga Y."/>
            <person name="Zwiers L.-H."/>
            <person name="Turgeon B."/>
            <person name="Goodwin S."/>
            <person name="Spatafora J."/>
            <person name="Crous P."/>
            <person name="Grigoriev I."/>
        </authorList>
    </citation>
    <scope>NUCLEOTIDE SEQUENCE</scope>
    <source>
        <strain evidence="1">ATCC 200398</strain>
    </source>
</reference>
<proteinExistence type="predicted"/>
<dbReference type="Proteomes" id="UP000799755">
    <property type="component" value="Unassembled WGS sequence"/>
</dbReference>
<sequence>MRSLTFLHVPLLCGLLFLNTVTAQMPFNPTTILQNGARLYVYRPSPGSSSQFELGSIDLSSKVIASELQLTTLLPTLPFLDTKTRRAFTPILDNGGNMTVYTGDCAMGVGGAEVWTFTPQTSAKSGNGTWEQESLSYNKQDMHFSAIGPNYLNGGMAFSSLVKGGAKDTGAYFFGGMCPSPDGSSDWQSAANYSNLMVTLQPSKDTTKPFGYQIGVSPSRGPPIAEAGFTLTGLSPSFSNKSDGTQTQQQNFVLVGGHTSNAFINMSQVALFSLPEQGWTFLPVSQPDTQRTDLAIHTDVNEIEPRSGHTAVLTQDGQRIVLFGGWIGDVDTPANPQLAILNVGQGFGGQGNWEWTVPATSGPGLTKNSGIYGHGAVMLPGGVMMVMGGYSISAPSSRWRRAGKTAYTKTLFFNVTSNTWISEYSPPPQTATSAPAQIGPLAKTSQKVGLGAGLGIGMAAVLGLMVFYIWYTRRLKKQRDFREKQLRDLAMGAHRYNIECLTPGVDGRGGHIDAVEYFDDANDFYPTADCQQNQGWRRSNGHDAERTGLLVEIPSPTRGLRRSLGSRASHHLNGRGGASVRGSGHIHPIDELEEEEQVHEKEQTVDKTPLASQPEMLERSANRGVSIFDSAPVLDPFTNSHRASGLSTKQRKSVTHSAPASPTCDGAEEGNHDWEIVHPGRSSPTSNGRVSPTKSDRTESNLSERSMRSNLSSNSTNGSVRRSVSVRSTAILNNAFHVNPFKTPEGSPTRDIHHRHSGGGGGGGGWQSPTDPRTQSFTSIRSSGRPNVVNADTDSFMTARTSFMQLQAEGEALLGGNPERERARPDTASTSNGSSTHTYRDTEGSGTMSRAGTITAMTSVTDASTRPRERRKSWLGSVRRALSRSTTAMDTRTRSLTTSTPQLESYTDNPPSPTAPASKRKSFPVSSPPRRAASDAGFWTGKRGKQDWLDDELDPNDPRARWRRTSGDNWGAPEDVAFAEKERKRAEWRQRGNLISLGDEDHIHLPSPHPSNLPPGDFLSGRGGEDERPSTPADEEDWDVEAAVERRVVQVMFTVPKTRLRVVNADVDGSSILSLPREDRDKDKSDGKGDASMSPSNSPSRVKDLVGRFEQQGPPRMSPRPSPSPSVRSFKVRGKGKEREGATDTEAEER</sequence>
<accession>A0ACB6QJ51</accession>